<organism evidence="1 2">
    <name type="scientific">Aeromonas enteropelogenes</name>
    <name type="common">Aeromonas trota</name>
    <dbReference type="NCBI Taxonomy" id="29489"/>
    <lineage>
        <taxon>Bacteria</taxon>
        <taxon>Pseudomonadati</taxon>
        <taxon>Pseudomonadota</taxon>
        <taxon>Gammaproteobacteria</taxon>
        <taxon>Aeromonadales</taxon>
        <taxon>Aeromonadaceae</taxon>
        <taxon>Aeromonas</taxon>
    </lineage>
</organism>
<evidence type="ECO:0000313" key="2">
    <source>
        <dbReference type="Proteomes" id="UP000078435"/>
    </source>
</evidence>
<comment type="caution">
    <text evidence="1">The sequence shown here is derived from an EMBL/GenBank/DDBJ whole genome shotgun (WGS) entry which is preliminary data.</text>
</comment>
<gene>
    <name evidence="1" type="ORF">LCR_01990</name>
</gene>
<proteinExistence type="predicted"/>
<protein>
    <submittedName>
        <fullName evidence="1">Uncharacterized protein</fullName>
    </submittedName>
</protein>
<reference evidence="1 2" key="1">
    <citation type="submission" date="2016-02" db="EMBL/GenBank/DDBJ databases">
        <title>Draft genome sequence of Aeromonas trota strain 1999lcr isolated from cerebrospinal fluid (CSF).</title>
        <authorList>
            <person name="Dallagassa C.B."/>
            <person name="Prediger K.C."/>
            <person name="Weiss V.A."/>
            <person name="Assis F.E."/>
            <person name="Baura V."/>
            <person name="Cruz L.M."/>
            <person name="Souza E.M."/>
            <person name="Pedrosa F.O."/>
            <person name="Fadel-Picheth C.M."/>
        </authorList>
    </citation>
    <scope>NUCLEOTIDE SEQUENCE [LARGE SCALE GENOMIC DNA]</scope>
    <source>
        <strain evidence="1 2">1999lcr</strain>
    </source>
</reference>
<evidence type="ECO:0000313" key="1">
    <source>
        <dbReference type="EMBL" id="KXU78906.1"/>
    </source>
</evidence>
<dbReference type="EMBL" id="JMGO02000014">
    <property type="protein sequence ID" value="KXU78906.1"/>
    <property type="molecule type" value="Genomic_DNA"/>
</dbReference>
<sequence>MAIPAKEQAVALGAGGIKPIALRLAQQVSCRIMQESLGQLAAHLQQTVQRIVAIMQFPLGTVVDVQQIACAVIAIAPFAGNLLSALQSQSCQTSLLVIFVLLGQCPLAAMHLQPADYLMASEFGTIEIDTAQGTMLVVVSKLVSIEELPM</sequence>
<accession>A0A175VDZ0</accession>
<name>A0A175VDZ0_AEREN</name>
<dbReference type="Proteomes" id="UP000078435">
    <property type="component" value="Unassembled WGS sequence"/>
</dbReference>
<dbReference type="AlphaFoldDB" id="A0A175VDZ0"/>